<comment type="caution">
    <text evidence="2">The sequence shown here is derived from an EMBL/GenBank/DDBJ whole genome shotgun (WGS) entry which is preliminary data.</text>
</comment>
<organism evidence="2 3">
    <name type="scientific">Stylosanthes scabra</name>
    <dbReference type="NCBI Taxonomy" id="79078"/>
    <lineage>
        <taxon>Eukaryota</taxon>
        <taxon>Viridiplantae</taxon>
        <taxon>Streptophyta</taxon>
        <taxon>Embryophyta</taxon>
        <taxon>Tracheophyta</taxon>
        <taxon>Spermatophyta</taxon>
        <taxon>Magnoliopsida</taxon>
        <taxon>eudicotyledons</taxon>
        <taxon>Gunneridae</taxon>
        <taxon>Pentapetalae</taxon>
        <taxon>rosids</taxon>
        <taxon>fabids</taxon>
        <taxon>Fabales</taxon>
        <taxon>Fabaceae</taxon>
        <taxon>Papilionoideae</taxon>
        <taxon>50 kb inversion clade</taxon>
        <taxon>dalbergioids sensu lato</taxon>
        <taxon>Dalbergieae</taxon>
        <taxon>Pterocarpus clade</taxon>
        <taxon>Stylosanthes</taxon>
    </lineage>
</organism>
<accession>A0ABU6XFR8</accession>
<feature type="region of interest" description="Disordered" evidence="1">
    <location>
        <begin position="81"/>
        <end position="111"/>
    </location>
</feature>
<sequence length="120" mass="13627">MRCKDDLVEGACLKHPQHAEQDVLRQYTLCYILIMTGGLLFPDKTNNIVSMRWVPLLEDFNKQAIELLGRSVAASPLCSRGSIRDSRGGLPMDEMTSFSHSRQKSHNKLSRGFLKREFTS</sequence>
<evidence type="ECO:0000313" key="3">
    <source>
        <dbReference type="Proteomes" id="UP001341840"/>
    </source>
</evidence>
<protein>
    <submittedName>
        <fullName evidence="2">Uncharacterized protein</fullName>
    </submittedName>
</protein>
<evidence type="ECO:0000256" key="1">
    <source>
        <dbReference type="SAM" id="MobiDB-lite"/>
    </source>
</evidence>
<gene>
    <name evidence="2" type="ORF">PIB30_040163</name>
</gene>
<proteinExistence type="predicted"/>
<keyword evidence="3" id="KW-1185">Reference proteome</keyword>
<dbReference type="EMBL" id="JASCZI010211664">
    <property type="protein sequence ID" value="MED6195665.1"/>
    <property type="molecule type" value="Genomic_DNA"/>
</dbReference>
<name>A0ABU6XFR8_9FABA</name>
<dbReference type="Proteomes" id="UP001341840">
    <property type="component" value="Unassembled WGS sequence"/>
</dbReference>
<evidence type="ECO:0000313" key="2">
    <source>
        <dbReference type="EMBL" id="MED6195665.1"/>
    </source>
</evidence>
<reference evidence="2 3" key="1">
    <citation type="journal article" date="2023" name="Plants (Basel)">
        <title>Bridging the Gap: Combining Genomics and Transcriptomics Approaches to Understand Stylosanthes scabra, an Orphan Legume from the Brazilian Caatinga.</title>
        <authorList>
            <person name="Ferreira-Neto J.R.C."/>
            <person name="da Silva M.D."/>
            <person name="Binneck E."/>
            <person name="de Melo N.F."/>
            <person name="da Silva R.H."/>
            <person name="de Melo A.L.T.M."/>
            <person name="Pandolfi V."/>
            <person name="Bustamante F.O."/>
            <person name="Brasileiro-Vidal A.C."/>
            <person name="Benko-Iseppon A.M."/>
        </authorList>
    </citation>
    <scope>NUCLEOTIDE SEQUENCE [LARGE SCALE GENOMIC DNA]</scope>
    <source>
        <tissue evidence="2">Leaves</tissue>
    </source>
</reference>